<evidence type="ECO:0000313" key="8">
    <source>
        <dbReference type="Proteomes" id="UP001400965"/>
    </source>
</evidence>
<reference evidence="8" key="1">
    <citation type="journal article" date="2019" name="Int. J. Syst. Evol. Microbiol.">
        <title>The Global Catalogue of Microorganisms (GCM) 10K type strain sequencing project: providing services to taxonomists for standard genome sequencing and annotation.</title>
        <authorList>
            <consortium name="The Broad Institute Genomics Platform"/>
            <consortium name="The Broad Institute Genome Sequencing Center for Infectious Disease"/>
            <person name="Wu L."/>
            <person name="Ma J."/>
        </authorList>
    </citation>
    <scope>NUCLEOTIDE SEQUENCE [LARGE SCALE GENOMIC DNA]</scope>
    <source>
        <strain evidence="8">JCM 6486</strain>
    </source>
</reference>
<evidence type="ECO:0000256" key="1">
    <source>
        <dbReference type="ARBA" id="ARBA00004141"/>
    </source>
</evidence>
<feature type="transmembrane region" description="Helical" evidence="5">
    <location>
        <begin position="65"/>
        <end position="92"/>
    </location>
</feature>
<feature type="transmembrane region" description="Helical" evidence="5">
    <location>
        <begin position="384"/>
        <end position="401"/>
    </location>
</feature>
<feature type="transmembrane region" description="Helical" evidence="5">
    <location>
        <begin position="453"/>
        <end position="471"/>
    </location>
</feature>
<keyword evidence="8" id="KW-1185">Reference proteome</keyword>
<comment type="caution">
    <text evidence="7">The sequence shown here is derived from an EMBL/GenBank/DDBJ whole genome shotgun (WGS) entry which is preliminary data.</text>
</comment>
<keyword evidence="2 5" id="KW-0812">Transmembrane</keyword>
<accession>A0ABP3XBR5</accession>
<name>A0ABP3XBR5_9FIRM</name>
<evidence type="ECO:0000256" key="4">
    <source>
        <dbReference type="ARBA" id="ARBA00023136"/>
    </source>
</evidence>
<dbReference type="InterPro" id="IPR049453">
    <property type="entry name" value="Memb_transporter_dom"/>
</dbReference>
<feature type="transmembrane region" description="Helical" evidence="5">
    <location>
        <begin position="333"/>
        <end position="353"/>
    </location>
</feature>
<protein>
    <submittedName>
        <fullName evidence="7">FUSC family protein</fullName>
    </submittedName>
</protein>
<keyword evidence="4 5" id="KW-0472">Membrane</keyword>
<dbReference type="Pfam" id="PF13515">
    <property type="entry name" value="FUSC_2"/>
    <property type="match status" value="1"/>
</dbReference>
<feature type="transmembrane region" description="Helical" evidence="5">
    <location>
        <begin position="427"/>
        <end position="447"/>
    </location>
</feature>
<gene>
    <name evidence="7" type="ORF">GCM10008917_11280</name>
</gene>
<keyword evidence="3 5" id="KW-1133">Transmembrane helix</keyword>
<proteinExistence type="predicted"/>
<evidence type="ECO:0000259" key="6">
    <source>
        <dbReference type="Pfam" id="PF13515"/>
    </source>
</evidence>
<comment type="subcellular location">
    <subcellularLocation>
        <location evidence="1">Membrane</location>
        <topology evidence="1">Multi-pass membrane protein</topology>
    </subcellularLocation>
</comment>
<feature type="transmembrane region" description="Helical" evidence="5">
    <location>
        <begin position="104"/>
        <end position="122"/>
    </location>
</feature>
<dbReference type="Proteomes" id="UP001400965">
    <property type="component" value="Unassembled WGS sequence"/>
</dbReference>
<feature type="transmembrane region" description="Helical" evidence="5">
    <location>
        <begin position="12"/>
        <end position="45"/>
    </location>
</feature>
<evidence type="ECO:0000313" key="7">
    <source>
        <dbReference type="EMBL" id="GAA0863133.1"/>
    </source>
</evidence>
<feature type="domain" description="Integral membrane bound transporter" evidence="6">
    <location>
        <begin position="345"/>
        <end position="466"/>
    </location>
</feature>
<evidence type="ECO:0000256" key="3">
    <source>
        <dbReference type="ARBA" id="ARBA00022989"/>
    </source>
</evidence>
<evidence type="ECO:0000256" key="5">
    <source>
        <dbReference type="SAM" id="Phobius"/>
    </source>
</evidence>
<sequence length="625" mass="71831">MKKLILSKTIMFIFILAFINLFIAGFGPENTLIGVTVITAMLMLLERDLTISPIKNTLKLISINVFLGLLSFIAIQNIFLGVVCNFIALFIIGYIFSYDLRSPLYIAFGLQYLFTVATPISIGQLPIRLLALISGALIIMIAQLVVNKNKLIKTSNKLLINICNDILQKINLLQNNKYDTKDLDFKINSSLKTLKKLLYDNRKENFFMTQKGVSILNILFNFERISILLDKYKCEYSNEVMDREKSLSLIKQELNNLKEYISENINEIKFIDKETKCVDLYEFYDSLENIYYQFDEYKKNEVEKDIENKLDVPHEFKMSYVYKSNLNTNSIKFSYAIKVAVGVSIAGFIMDYFKLSEGRWIMFTVFSLIQPYYENCITKSKKRIVSTIIGGIIVFTLFSIFKDQSSRGIIILLAGYISTYTKDYKDLMICNTISAIGAACLITSPGVFVLNRIAFVILGTVIALLINKILLPYNAQNAYKYLITMYKNVIAEMSKEINLCIKKKSNLHKVKNLLLISTLIEDKILSMNSLVKDDNQDKILSKKRMLMNNMYSLYLKLNSSKNKEIESIFVNNNYILTYNLDELEEAKDLILESINNTDDKNNKIIYKNLLHILETSASEETNSYA</sequence>
<organism evidence="7 8">
    <name type="scientific">Paraclostridium tenue</name>
    <dbReference type="NCBI Taxonomy" id="1737"/>
    <lineage>
        <taxon>Bacteria</taxon>
        <taxon>Bacillati</taxon>
        <taxon>Bacillota</taxon>
        <taxon>Clostridia</taxon>
        <taxon>Peptostreptococcales</taxon>
        <taxon>Peptostreptococcaceae</taxon>
        <taxon>Paraclostridium</taxon>
    </lineage>
</organism>
<evidence type="ECO:0000256" key="2">
    <source>
        <dbReference type="ARBA" id="ARBA00022692"/>
    </source>
</evidence>
<dbReference type="EMBL" id="BAAACP010000005">
    <property type="protein sequence ID" value="GAA0863133.1"/>
    <property type="molecule type" value="Genomic_DNA"/>
</dbReference>
<dbReference type="RefSeq" id="WP_346043657.1">
    <property type="nucleotide sequence ID" value="NZ_BAAACP010000005.1"/>
</dbReference>
<feature type="transmembrane region" description="Helical" evidence="5">
    <location>
        <begin position="128"/>
        <end position="146"/>
    </location>
</feature>